<sequence>MKLTKVKSIPSITFSILYVTLSLSSISANPLSILRHRDASPHSYGIMPIYGRSVMQEREIFGLPGGPKTPKEPETPKEPYASKGFKEPKAPKEPTDFEEPKAPKGPKTPEVPEAPTDSDEPKAPKGPKTPEVPEAPTDSEEPKAPKGPKTPEVPEAPTDFEEPKAPKGPKPPTGPKTPKEPEAPTYSEEPIPPKGPEAPTGSEEPKGPTTPKAPTGFEEPEAPKIPTNFEVPVAPEETTPEPPKEPETLKKPKEKLCGGVYVPVNQPCGLDKPEGKPEGKPYDKAEIARTADINQNPYGSSIGGPHEIYYGSYQPTTPVAVVDVFKPGIIQFHFSFSDYGDKTIILGLFNLFHCKPKDLSVSAGEVNLNNLHKFKEALKNSQIVDYGYGSPAIRLTIHYPLDVLVGKKFVVCCKQRVIASTTIEASTDVKP</sequence>
<proteinExistence type="predicted"/>
<keyword evidence="2" id="KW-1185">Reference proteome</keyword>
<evidence type="ECO:0000313" key="1">
    <source>
        <dbReference type="EMBL" id="CAG8446491.1"/>
    </source>
</evidence>
<name>A0ACA9K156_9GLOM</name>
<comment type="caution">
    <text evidence="1">The sequence shown here is derived from an EMBL/GenBank/DDBJ whole genome shotgun (WGS) entry which is preliminary data.</text>
</comment>
<protein>
    <submittedName>
        <fullName evidence="1">9027_t:CDS:1</fullName>
    </submittedName>
</protein>
<accession>A0ACA9K156</accession>
<reference evidence="1" key="1">
    <citation type="submission" date="2021-06" db="EMBL/GenBank/DDBJ databases">
        <authorList>
            <person name="Kallberg Y."/>
            <person name="Tangrot J."/>
            <person name="Rosling A."/>
        </authorList>
    </citation>
    <scope>NUCLEOTIDE SEQUENCE</scope>
    <source>
        <strain evidence="1">28 12/20/2015</strain>
    </source>
</reference>
<dbReference type="Proteomes" id="UP000789366">
    <property type="component" value="Unassembled WGS sequence"/>
</dbReference>
<organism evidence="1 2">
    <name type="scientific">Cetraspora pellucida</name>
    <dbReference type="NCBI Taxonomy" id="1433469"/>
    <lineage>
        <taxon>Eukaryota</taxon>
        <taxon>Fungi</taxon>
        <taxon>Fungi incertae sedis</taxon>
        <taxon>Mucoromycota</taxon>
        <taxon>Glomeromycotina</taxon>
        <taxon>Glomeromycetes</taxon>
        <taxon>Diversisporales</taxon>
        <taxon>Gigasporaceae</taxon>
        <taxon>Cetraspora</taxon>
    </lineage>
</organism>
<evidence type="ECO:0000313" key="2">
    <source>
        <dbReference type="Proteomes" id="UP000789366"/>
    </source>
</evidence>
<gene>
    <name evidence="1" type="ORF">SPELUC_LOCUS534</name>
</gene>
<dbReference type="EMBL" id="CAJVPW010000205">
    <property type="protein sequence ID" value="CAG8446491.1"/>
    <property type="molecule type" value="Genomic_DNA"/>
</dbReference>